<dbReference type="PANTHER" id="PTHR14969:SF13">
    <property type="entry name" value="AT30094P"/>
    <property type="match status" value="1"/>
</dbReference>
<dbReference type="Proteomes" id="UP000235965">
    <property type="component" value="Unassembled WGS sequence"/>
</dbReference>
<dbReference type="CDD" id="cd03391">
    <property type="entry name" value="PAP2_containing_2_like"/>
    <property type="match status" value="1"/>
</dbReference>
<dbReference type="Pfam" id="PF01569">
    <property type="entry name" value="PAP2"/>
    <property type="match status" value="1"/>
</dbReference>
<evidence type="ECO:0000259" key="2">
    <source>
        <dbReference type="SMART" id="SM00014"/>
    </source>
</evidence>
<dbReference type="GO" id="GO:0042392">
    <property type="term" value="F:sphingosine-1-phosphate phosphatase activity"/>
    <property type="evidence" value="ECO:0007669"/>
    <property type="project" value="TreeGrafter"/>
</dbReference>
<evidence type="ECO:0000313" key="3">
    <source>
        <dbReference type="EMBL" id="PNF28183.1"/>
    </source>
</evidence>
<dbReference type="InterPro" id="IPR036938">
    <property type="entry name" value="PAP2/HPO_sf"/>
</dbReference>
<feature type="transmembrane region" description="Helical" evidence="1">
    <location>
        <begin position="51"/>
        <end position="72"/>
    </location>
</feature>
<dbReference type="OrthoDB" id="10266771at2759"/>
<reference evidence="3 4" key="1">
    <citation type="submission" date="2017-12" db="EMBL/GenBank/DDBJ databases">
        <title>Hemimetabolous genomes reveal molecular basis of termite eusociality.</title>
        <authorList>
            <person name="Harrison M.C."/>
            <person name="Jongepier E."/>
            <person name="Robertson H.M."/>
            <person name="Arning N."/>
            <person name="Bitard-Feildel T."/>
            <person name="Chao H."/>
            <person name="Childers C.P."/>
            <person name="Dinh H."/>
            <person name="Doddapaneni H."/>
            <person name="Dugan S."/>
            <person name="Gowin J."/>
            <person name="Greiner C."/>
            <person name="Han Y."/>
            <person name="Hu H."/>
            <person name="Hughes D.S.T."/>
            <person name="Huylmans A.-K."/>
            <person name="Kemena C."/>
            <person name="Kremer L.P.M."/>
            <person name="Lee S.L."/>
            <person name="Lopez-Ezquerra A."/>
            <person name="Mallet L."/>
            <person name="Monroy-Kuhn J.M."/>
            <person name="Moser A."/>
            <person name="Murali S.C."/>
            <person name="Muzny D.M."/>
            <person name="Otani S."/>
            <person name="Piulachs M.-D."/>
            <person name="Poelchau M."/>
            <person name="Qu J."/>
            <person name="Schaub F."/>
            <person name="Wada-Katsumata A."/>
            <person name="Worley K.C."/>
            <person name="Xie Q."/>
            <person name="Ylla G."/>
            <person name="Poulsen M."/>
            <person name="Gibbs R.A."/>
            <person name="Schal C."/>
            <person name="Richards S."/>
            <person name="Belles X."/>
            <person name="Korb J."/>
            <person name="Bornberg-Bauer E."/>
        </authorList>
    </citation>
    <scope>NUCLEOTIDE SEQUENCE [LARGE SCALE GENOMIC DNA]</scope>
    <source>
        <tissue evidence="3">Whole body</tissue>
    </source>
</reference>
<keyword evidence="1" id="KW-0812">Transmembrane</keyword>
<dbReference type="FunCoup" id="A0A2J7QI07">
    <property type="interactions" value="91"/>
</dbReference>
<keyword evidence="1" id="KW-1133">Transmembrane helix</keyword>
<feature type="transmembrane region" description="Helical" evidence="1">
    <location>
        <begin position="173"/>
        <end position="195"/>
    </location>
</feature>
<dbReference type="InParanoid" id="A0A2J7QI07"/>
<feature type="domain" description="Phosphatidic acid phosphatase type 2/haloperoxidase" evidence="2">
    <location>
        <begin position="79"/>
        <end position="191"/>
    </location>
</feature>
<gene>
    <name evidence="3" type="ORF">B7P43_G07550</name>
</gene>
<comment type="caution">
    <text evidence="3">The sequence shown here is derived from an EMBL/GenBank/DDBJ whole genome shotgun (WGS) entry which is preliminary data.</text>
</comment>
<dbReference type="SMART" id="SM00014">
    <property type="entry name" value="acidPPc"/>
    <property type="match status" value="1"/>
</dbReference>
<accession>A0A2J7QI07</accession>
<protein>
    <recommendedName>
        <fullName evidence="2">Phosphatidic acid phosphatase type 2/haloperoxidase domain-containing protein</fullName>
    </recommendedName>
</protein>
<dbReference type="STRING" id="105785.A0A2J7QI07"/>
<evidence type="ECO:0000256" key="1">
    <source>
        <dbReference type="SAM" id="Phobius"/>
    </source>
</evidence>
<keyword evidence="1" id="KW-0472">Membrane</keyword>
<organism evidence="3 4">
    <name type="scientific">Cryptotermes secundus</name>
    <dbReference type="NCBI Taxonomy" id="105785"/>
    <lineage>
        <taxon>Eukaryota</taxon>
        <taxon>Metazoa</taxon>
        <taxon>Ecdysozoa</taxon>
        <taxon>Arthropoda</taxon>
        <taxon>Hexapoda</taxon>
        <taxon>Insecta</taxon>
        <taxon>Pterygota</taxon>
        <taxon>Neoptera</taxon>
        <taxon>Polyneoptera</taxon>
        <taxon>Dictyoptera</taxon>
        <taxon>Blattodea</taxon>
        <taxon>Blattoidea</taxon>
        <taxon>Termitoidae</taxon>
        <taxon>Kalotermitidae</taxon>
        <taxon>Cryptotermitinae</taxon>
        <taxon>Cryptotermes</taxon>
    </lineage>
</organism>
<sequence>MHLFQTHKRKQREVPAALQKIMAADVFLTDKFCNWANCFLPLRSLRLHYKVLEVSCHGILWLSGWIAFIWLVDSRSLYQMQVNFFIGLLLDIVFVSTVKAFTRRRRPSGNQPDMFSVVGPDKFSFPSGHASRACFIALFFVYLYPLFFIFYMPLTAWATSVCISRVLLRRHHLLDVAGGILLGVFETVLLSWLWVSENFAVWVVSWLSDEKLQGASYHV</sequence>
<proteinExistence type="predicted"/>
<evidence type="ECO:0000313" key="4">
    <source>
        <dbReference type="Proteomes" id="UP000235965"/>
    </source>
</evidence>
<dbReference type="SUPFAM" id="SSF48317">
    <property type="entry name" value="Acid phosphatase/Vanadium-dependent haloperoxidase"/>
    <property type="match status" value="1"/>
</dbReference>
<keyword evidence="4" id="KW-1185">Reference proteome</keyword>
<feature type="transmembrane region" description="Helical" evidence="1">
    <location>
        <begin position="84"/>
        <end position="102"/>
    </location>
</feature>
<dbReference type="EMBL" id="NEVH01013964">
    <property type="protein sequence ID" value="PNF28183.1"/>
    <property type="molecule type" value="Genomic_DNA"/>
</dbReference>
<dbReference type="Gene3D" id="1.20.144.10">
    <property type="entry name" value="Phosphatidic acid phosphatase type 2/haloperoxidase"/>
    <property type="match status" value="1"/>
</dbReference>
<dbReference type="PANTHER" id="PTHR14969">
    <property type="entry name" value="SPHINGOSINE-1-PHOSPHATE PHOSPHOHYDROLASE"/>
    <property type="match status" value="1"/>
</dbReference>
<name>A0A2J7QI07_9NEOP</name>
<dbReference type="AlphaFoldDB" id="A0A2J7QI07"/>
<dbReference type="InterPro" id="IPR000326">
    <property type="entry name" value="PAP2/HPO"/>
</dbReference>